<dbReference type="Proteomes" id="UP001221898">
    <property type="component" value="Unassembled WGS sequence"/>
</dbReference>
<dbReference type="InterPro" id="IPR041588">
    <property type="entry name" value="Integrase_H2C2"/>
</dbReference>
<feature type="compositionally biased region" description="Polar residues" evidence="2">
    <location>
        <begin position="303"/>
        <end position="313"/>
    </location>
</feature>
<feature type="region of interest" description="Disordered" evidence="2">
    <location>
        <begin position="287"/>
        <end position="313"/>
    </location>
</feature>
<evidence type="ECO:0000259" key="3">
    <source>
        <dbReference type="PROSITE" id="PS50994"/>
    </source>
</evidence>
<dbReference type="FunFam" id="3.30.420.10:FF:000032">
    <property type="entry name" value="Retrovirus-related Pol polyprotein from transposon 297-like Protein"/>
    <property type="match status" value="1"/>
</dbReference>
<feature type="domain" description="Integrase catalytic" evidence="3">
    <location>
        <begin position="56"/>
        <end position="214"/>
    </location>
</feature>
<dbReference type="PROSITE" id="PS50994">
    <property type="entry name" value="INTEGRASE"/>
    <property type="match status" value="1"/>
</dbReference>
<protein>
    <recommendedName>
        <fullName evidence="1">Gypsy retrotransposon integrase-like protein 1</fullName>
    </recommendedName>
</protein>
<dbReference type="Gene3D" id="1.10.340.70">
    <property type="match status" value="1"/>
</dbReference>
<dbReference type="InterPro" id="IPR001584">
    <property type="entry name" value="Integrase_cat-core"/>
</dbReference>
<evidence type="ECO:0000313" key="5">
    <source>
        <dbReference type="Proteomes" id="UP001221898"/>
    </source>
</evidence>
<dbReference type="InterPro" id="IPR050951">
    <property type="entry name" value="Retrovirus_Pol_polyprotein"/>
</dbReference>
<dbReference type="PANTHER" id="PTHR37984:SF15">
    <property type="entry name" value="INTEGRASE CATALYTIC DOMAIN-CONTAINING PROTEIN"/>
    <property type="match status" value="1"/>
</dbReference>
<evidence type="ECO:0000256" key="2">
    <source>
        <dbReference type="SAM" id="MobiDB-lite"/>
    </source>
</evidence>
<dbReference type="PANTHER" id="PTHR37984">
    <property type="entry name" value="PROTEIN CBG26694"/>
    <property type="match status" value="1"/>
</dbReference>
<reference evidence="4" key="1">
    <citation type="journal article" date="2023" name="Science">
        <title>Genome structures resolve the early diversification of teleost fishes.</title>
        <authorList>
            <person name="Parey E."/>
            <person name="Louis A."/>
            <person name="Montfort J."/>
            <person name="Bouchez O."/>
            <person name="Roques C."/>
            <person name="Iampietro C."/>
            <person name="Lluch J."/>
            <person name="Castinel A."/>
            <person name="Donnadieu C."/>
            <person name="Desvignes T."/>
            <person name="Floi Bucao C."/>
            <person name="Jouanno E."/>
            <person name="Wen M."/>
            <person name="Mejri S."/>
            <person name="Dirks R."/>
            <person name="Jansen H."/>
            <person name="Henkel C."/>
            <person name="Chen W.J."/>
            <person name="Zahm M."/>
            <person name="Cabau C."/>
            <person name="Klopp C."/>
            <person name="Thompson A.W."/>
            <person name="Robinson-Rechavi M."/>
            <person name="Braasch I."/>
            <person name="Lecointre G."/>
            <person name="Bobe J."/>
            <person name="Postlethwait J.H."/>
            <person name="Berthelot C."/>
            <person name="Roest Crollius H."/>
            <person name="Guiguen Y."/>
        </authorList>
    </citation>
    <scope>NUCLEOTIDE SEQUENCE</scope>
    <source>
        <strain evidence="4">NC1722</strain>
    </source>
</reference>
<gene>
    <name evidence="4" type="ORF">AAFF_G00295250</name>
</gene>
<dbReference type="Gene3D" id="3.30.420.10">
    <property type="entry name" value="Ribonuclease H-like superfamily/Ribonuclease H"/>
    <property type="match status" value="1"/>
</dbReference>
<dbReference type="Pfam" id="PF00665">
    <property type="entry name" value="rve"/>
    <property type="match status" value="1"/>
</dbReference>
<comment type="caution">
    <text evidence="4">The sequence shown here is derived from an EMBL/GenBank/DDBJ whole genome shotgun (WGS) entry which is preliminary data.</text>
</comment>
<accession>A0AAD7W161</accession>
<dbReference type="SUPFAM" id="SSF53098">
    <property type="entry name" value="Ribonuclease H-like"/>
    <property type="match status" value="1"/>
</dbReference>
<dbReference type="InterPro" id="IPR012337">
    <property type="entry name" value="RNaseH-like_sf"/>
</dbReference>
<dbReference type="Pfam" id="PF17921">
    <property type="entry name" value="Integrase_H2C2"/>
    <property type="match status" value="1"/>
</dbReference>
<keyword evidence="5" id="KW-1185">Reference proteome</keyword>
<evidence type="ECO:0000256" key="1">
    <source>
        <dbReference type="ARBA" id="ARBA00039658"/>
    </source>
</evidence>
<dbReference type="EMBL" id="JAINUG010000418">
    <property type="protein sequence ID" value="KAJ8372062.1"/>
    <property type="molecule type" value="Genomic_DNA"/>
</dbReference>
<feature type="region of interest" description="Disordered" evidence="2">
    <location>
        <begin position="329"/>
        <end position="364"/>
    </location>
</feature>
<name>A0AAD7W161_9TELE</name>
<dbReference type="AlphaFoldDB" id="A0AAD7W161"/>
<organism evidence="4 5">
    <name type="scientific">Aldrovandia affinis</name>
    <dbReference type="NCBI Taxonomy" id="143900"/>
    <lineage>
        <taxon>Eukaryota</taxon>
        <taxon>Metazoa</taxon>
        <taxon>Chordata</taxon>
        <taxon>Craniata</taxon>
        <taxon>Vertebrata</taxon>
        <taxon>Euteleostomi</taxon>
        <taxon>Actinopterygii</taxon>
        <taxon>Neopterygii</taxon>
        <taxon>Teleostei</taxon>
        <taxon>Notacanthiformes</taxon>
        <taxon>Halosauridae</taxon>
        <taxon>Aldrovandia</taxon>
    </lineage>
</organism>
<proteinExistence type="predicted"/>
<dbReference type="GO" id="GO:0003676">
    <property type="term" value="F:nucleic acid binding"/>
    <property type="evidence" value="ECO:0007669"/>
    <property type="project" value="InterPro"/>
</dbReference>
<sequence>MNEPATRVQRRLALIRSRFFWPKQAQDVQAWCASCPRCILRKTPVATTQAPLVSITTTCPLELVAMDFLKLPLSTDGYQYVLVVTDHFTKYSWAIPTRDQMANTTASALWKNVICYFGSPRRFHSDQGANFESAVIQDLCNLYGTKKSRTTPYHPEGNGVCESFNRTLLSLLGTLEEGQKPRWTEYIAELVFMYNNTVHSSTGQTPSYLLFGWHPRLPLDVTLGTAPEQPPPQTNWVRTHHQKLSFAHQKAAEKLEVARQHQKKAHDRCSLSSPLLPGERVLLQQRGAKGGGAAMPEARPARPTNSATNAGTPASTITALMQRIIGYPSDAPTRVDQPPVPLGDAPLRRTGRATQGQRPARYQE</sequence>
<evidence type="ECO:0000313" key="4">
    <source>
        <dbReference type="EMBL" id="KAJ8372062.1"/>
    </source>
</evidence>
<dbReference type="InterPro" id="IPR036397">
    <property type="entry name" value="RNaseH_sf"/>
</dbReference>
<dbReference type="GO" id="GO:0015074">
    <property type="term" value="P:DNA integration"/>
    <property type="evidence" value="ECO:0007669"/>
    <property type="project" value="InterPro"/>
</dbReference>